<evidence type="ECO:0000313" key="2">
    <source>
        <dbReference type="Proteomes" id="UP000620104"/>
    </source>
</evidence>
<dbReference type="OrthoDB" id="5597211at2759"/>
<sequence length="227" mass="24586">MSSGRQSCTRCARQVRQSAANPTRAFYTSVKSRAPLASDASNYSAANLANPKKPAFASSSNPGRLSASDLRKLVDLHHASSSFITQQNLSTSIHAAFRAGNQVHESDTAFRRLAASRLELREGAGKSDRLVRHGASLDSAGQERSDASGSMIFGYDPEPVTAVDIASRLQANEMWSAQQEDRADLYSSRDLVGMRESQMRDALYGTVGKKAMPGLEAVLDHIEEHSE</sequence>
<name>A0A8H3TPX0_9TREE</name>
<organism evidence="1 2">
    <name type="scientific">Naganishia liquefaciens</name>
    <dbReference type="NCBI Taxonomy" id="104408"/>
    <lineage>
        <taxon>Eukaryota</taxon>
        <taxon>Fungi</taxon>
        <taxon>Dikarya</taxon>
        <taxon>Basidiomycota</taxon>
        <taxon>Agaricomycotina</taxon>
        <taxon>Tremellomycetes</taxon>
        <taxon>Filobasidiales</taxon>
        <taxon>Filobasidiaceae</taxon>
        <taxon>Naganishia</taxon>
    </lineage>
</organism>
<dbReference type="Proteomes" id="UP000620104">
    <property type="component" value="Unassembled WGS sequence"/>
</dbReference>
<accession>A0A8H3TPX0</accession>
<gene>
    <name evidence="1" type="ORF">NliqN6_1390</name>
</gene>
<evidence type="ECO:0000313" key="1">
    <source>
        <dbReference type="EMBL" id="GHJ84988.1"/>
    </source>
</evidence>
<reference evidence="1" key="1">
    <citation type="submission" date="2020-07" db="EMBL/GenBank/DDBJ databases">
        <title>Draft Genome Sequence of a Deep-Sea Yeast, Naganishia (Cryptococcus) liquefaciens strain N6.</title>
        <authorList>
            <person name="Han Y.W."/>
            <person name="Kajitani R."/>
            <person name="Morimoto H."/>
            <person name="Parhat M."/>
            <person name="Tsubouchi H."/>
            <person name="Bakenova O."/>
            <person name="Ogata M."/>
            <person name="Argunhan B."/>
            <person name="Aoki R."/>
            <person name="Kajiwara S."/>
            <person name="Itoh T."/>
            <person name="Iwasaki H."/>
        </authorList>
    </citation>
    <scope>NUCLEOTIDE SEQUENCE</scope>
    <source>
        <strain evidence="1">N6</strain>
    </source>
</reference>
<proteinExistence type="predicted"/>
<protein>
    <submittedName>
        <fullName evidence="1">Uncharacterized protein</fullName>
    </submittedName>
</protein>
<keyword evidence="2" id="KW-1185">Reference proteome</keyword>
<dbReference type="EMBL" id="BLZA01000010">
    <property type="protein sequence ID" value="GHJ84988.1"/>
    <property type="molecule type" value="Genomic_DNA"/>
</dbReference>
<dbReference type="AlphaFoldDB" id="A0A8H3TPX0"/>
<comment type="caution">
    <text evidence="1">The sequence shown here is derived from an EMBL/GenBank/DDBJ whole genome shotgun (WGS) entry which is preliminary data.</text>
</comment>